<proteinExistence type="predicted"/>
<feature type="transmembrane region" description="Helical" evidence="1">
    <location>
        <begin position="42"/>
        <end position="64"/>
    </location>
</feature>
<reference evidence="2" key="1">
    <citation type="submission" date="2023-05" db="EMBL/GenBank/DDBJ databases">
        <authorList>
            <person name="Zhang X."/>
        </authorList>
    </citation>
    <scope>NUCLEOTIDE SEQUENCE</scope>
    <source>
        <strain evidence="2">BD1B2-1</strain>
    </source>
</reference>
<name>A0AAE3R921_9BACT</name>
<dbReference type="AlphaFoldDB" id="A0AAE3R921"/>
<dbReference type="Proteomes" id="UP001232063">
    <property type="component" value="Unassembled WGS sequence"/>
</dbReference>
<keyword evidence="3" id="KW-1185">Reference proteome</keyword>
<dbReference type="SUPFAM" id="SSF53300">
    <property type="entry name" value="vWA-like"/>
    <property type="match status" value="1"/>
</dbReference>
<dbReference type="InterPro" id="IPR036465">
    <property type="entry name" value="vWFA_dom_sf"/>
</dbReference>
<comment type="caution">
    <text evidence="2">The sequence shown here is derived from an EMBL/GenBank/DDBJ whole genome shotgun (WGS) entry which is preliminary data.</text>
</comment>
<evidence type="ECO:0000313" key="3">
    <source>
        <dbReference type="Proteomes" id="UP001232063"/>
    </source>
</evidence>
<dbReference type="EMBL" id="JASJOU010000009">
    <property type="protein sequence ID" value="MDJ1503710.1"/>
    <property type="molecule type" value="Genomic_DNA"/>
</dbReference>
<protein>
    <submittedName>
        <fullName evidence="2">VWA domain-containing protein</fullName>
    </submittedName>
</protein>
<feature type="transmembrane region" description="Helical" evidence="1">
    <location>
        <begin position="12"/>
        <end position="30"/>
    </location>
</feature>
<dbReference type="PANTHER" id="PTHR37947">
    <property type="entry name" value="BLL2462 PROTEIN"/>
    <property type="match status" value="1"/>
</dbReference>
<evidence type="ECO:0000313" key="2">
    <source>
        <dbReference type="EMBL" id="MDJ1503710.1"/>
    </source>
</evidence>
<dbReference type="PANTHER" id="PTHR37947:SF1">
    <property type="entry name" value="BLL2462 PROTEIN"/>
    <property type="match status" value="1"/>
</dbReference>
<organism evidence="2 3">
    <name type="scientific">Xanthocytophaga agilis</name>
    <dbReference type="NCBI Taxonomy" id="3048010"/>
    <lineage>
        <taxon>Bacteria</taxon>
        <taxon>Pseudomonadati</taxon>
        <taxon>Bacteroidota</taxon>
        <taxon>Cytophagia</taxon>
        <taxon>Cytophagales</taxon>
        <taxon>Rhodocytophagaceae</taxon>
        <taxon>Xanthocytophaga</taxon>
    </lineage>
</organism>
<accession>A0AAE3R921</accession>
<evidence type="ECO:0000256" key="1">
    <source>
        <dbReference type="SAM" id="Phobius"/>
    </source>
</evidence>
<keyword evidence="1" id="KW-0812">Transmembrane</keyword>
<sequence length="694" mass="78383">MDRFQITTSASPWFIVVCLAVGAIYAFILYQKKPIWGVQLNWALAVCRFVVVSILCFLLMGPLVRQFMHIYEKPAVVIAVDNSESIKLTGDSTILNQQLQQIKDLAGQLQKSNVDVEVQMLDKNAEVTTLNSGLFTQAATNLSQLLNTVQSNYENRNLAGVVLFTDGIYNQGISPEYQSYNFPIYPIAVGDTVPRRDVNLKVLYFNKITYLGNKFPIVAEIHSNGYAGKVVNVNLKQNNKTLATKTVSFTKEKDIQEITFYTEANVKGIQHFVVEIAPLQGEFTLQNNARDAYIEVIDGKEKILLVAATPHPDIKAIKSALEKNDNYDLDIVIAGQGSPKEPRYDVVILHQIPDNLGAGINIVKKFLDQKVPVWYILGSQVNIQQFNNMNNTVKVVARSFQTDQVFPSFNNNFSIFKFEESNAAVLQKMPPVTVPFGDFHLMPNSDVILYQRVGSVVTNKPLWIVNTNSTQKTAVMLGEGLWEWRMEEYNLTENQVSVDELIGKTVQYLSSKDDKRKLRVYPITDEFLDTDPVVFEAEVYNDIYEQIYGQKIDLQLTNGEDKVSSYSFTTAEGNSRFELSSLPKGVYRYKASTVLKGRSEQVSGEFVVKDQQLEALNTTADHGLLHKLAAQTNGRFYQANQINQLIQQLTATPPPERVQSREETLEMINLKWLFFVLVLLAAIEWGTRKYMGAY</sequence>
<dbReference type="RefSeq" id="WP_314514332.1">
    <property type="nucleotide sequence ID" value="NZ_JASJOU010000009.1"/>
</dbReference>
<keyword evidence="1" id="KW-1133">Transmembrane helix</keyword>
<keyword evidence="1" id="KW-0472">Membrane</keyword>
<gene>
    <name evidence="2" type="ORF">QNI22_23810</name>
</gene>